<dbReference type="InterPro" id="IPR013783">
    <property type="entry name" value="Ig-like_fold"/>
</dbReference>
<feature type="repeat" description="Filamin" evidence="2">
    <location>
        <begin position="2637"/>
        <end position="2743"/>
    </location>
</feature>
<dbReference type="SUPFAM" id="SSF81296">
    <property type="entry name" value="E set domains"/>
    <property type="match status" value="23"/>
</dbReference>
<feature type="repeat" description="Filamin" evidence="2">
    <location>
        <begin position="2546"/>
        <end position="2628"/>
    </location>
</feature>
<feature type="region of interest" description="Disordered" evidence="3">
    <location>
        <begin position="5100"/>
        <end position="5142"/>
    </location>
</feature>
<dbReference type="InterPro" id="IPR006668">
    <property type="entry name" value="Mg_transptr_MgtE_intracell_dom"/>
</dbReference>
<feature type="repeat" description="Filamin" evidence="2">
    <location>
        <begin position="4682"/>
        <end position="4769"/>
    </location>
</feature>
<feature type="repeat" description="Filamin" evidence="2">
    <location>
        <begin position="1812"/>
        <end position="1922"/>
    </location>
</feature>
<dbReference type="InterPro" id="IPR044801">
    <property type="entry name" value="Filamin"/>
</dbReference>
<feature type="region of interest" description="Disordered" evidence="3">
    <location>
        <begin position="3330"/>
        <end position="3362"/>
    </location>
</feature>
<dbReference type="OrthoDB" id="498535at2759"/>
<keyword evidence="1" id="KW-0677">Repeat</keyword>
<dbReference type="Gene3D" id="1.25.60.10">
    <property type="entry name" value="MgtE N-terminal domain-like"/>
    <property type="match status" value="1"/>
</dbReference>
<protein>
    <submittedName>
        <fullName evidence="5">Immunoglobulin-like fold</fullName>
    </submittedName>
</protein>
<feature type="repeat" description="Filamin" evidence="2">
    <location>
        <begin position="4131"/>
        <end position="4255"/>
    </location>
</feature>
<feature type="repeat" description="Filamin" evidence="2">
    <location>
        <begin position="2029"/>
        <end position="2133"/>
    </location>
</feature>
<feature type="repeat" description="Filamin" evidence="2">
    <location>
        <begin position="3083"/>
        <end position="3184"/>
    </location>
</feature>
<dbReference type="InterPro" id="IPR019448">
    <property type="entry name" value="NT-C2"/>
</dbReference>
<dbReference type="SUPFAM" id="SSF158791">
    <property type="entry name" value="MgtE N-terminal domain-like"/>
    <property type="match status" value="3"/>
</dbReference>
<gene>
    <name evidence="5" type="ORF">OT_ostta10g02060</name>
</gene>
<dbReference type="InterPro" id="IPR014756">
    <property type="entry name" value="Ig_E-set"/>
</dbReference>
<proteinExistence type="predicted"/>
<reference evidence="5 6" key="2">
    <citation type="journal article" date="2014" name="BMC Genomics">
        <title>An improved genome of the model marine alga Ostreococcus tauri unfolds by assessing Illumina de novo assemblies.</title>
        <authorList>
            <person name="Blanc-Mathieu R."/>
            <person name="Verhelst B."/>
            <person name="Derelle E."/>
            <person name="Rombauts S."/>
            <person name="Bouget F.Y."/>
            <person name="Carre I."/>
            <person name="Chateau A."/>
            <person name="Eyre-Walker A."/>
            <person name="Grimsley N."/>
            <person name="Moreau H."/>
            <person name="Piegu B."/>
            <person name="Rivals E."/>
            <person name="Schackwitz W."/>
            <person name="Van de Peer Y."/>
            <person name="Piganeau G."/>
        </authorList>
    </citation>
    <scope>NUCLEOTIDE SEQUENCE [LARGE SCALE GENOMIC DNA]</scope>
    <source>
        <strain evidence="6">OTTH 0595 / CCAP 157/2 / RCC745</strain>
    </source>
</reference>
<feature type="repeat" description="Filamin" evidence="2">
    <location>
        <begin position="3186"/>
        <end position="3286"/>
    </location>
</feature>
<dbReference type="InterPro" id="IPR017868">
    <property type="entry name" value="Filamin/ABP280_repeat-like"/>
</dbReference>
<dbReference type="GO" id="GO:0051015">
    <property type="term" value="F:actin filament binding"/>
    <property type="evidence" value="ECO:0007669"/>
    <property type="project" value="InterPro"/>
</dbReference>
<evidence type="ECO:0000256" key="2">
    <source>
        <dbReference type="PROSITE-ProRule" id="PRU00087"/>
    </source>
</evidence>
<feature type="repeat" description="Filamin" evidence="2">
    <location>
        <begin position="556"/>
        <end position="663"/>
    </location>
</feature>
<name>A0A090MBE5_OSTTA</name>
<dbReference type="PROSITE" id="PS51840">
    <property type="entry name" value="C2_NT"/>
    <property type="match status" value="1"/>
</dbReference>
<accession>A0A090MBE5</accession>
<dbReference type="InParanoid" id="A0A090MBE5"/>
<dbReference type="SMART" id="SM00924">
    <property type="entry name" value="MgtE_N"/>
    <property type="match status" value="3"/>
</dbReference>
<feature type="repeat" description="Filamin" evidence="2">
    <location>
        <begin position="2135"/>
        <end position="2239"/>
    </location>
</feature>
<dbReference type="GeneID" id="9832179"/>
<dbReference type="SMART" id="SM00557">
    <property type="entry name" value="IG_FLMN"/>
    <property type="match status" value="17"/>
</dbReference>
<feature type="repeat" description="Filamin" evidence="2">
    <location>
        <begin position="2757"/>
        <end position="2837"/>
    </location>
</feature>
<comment type="caution">
    <text evidence="5">The sequence shown here is derived from an EMBL/GenBank/DDBJ whole genome shotgun (WGS) entry which is preliminary data.</text>
</comment>
<dbReference type="Pfam" id="PF00630">
    <property type="entry name" value="Filamin"/>
    <property type="match status" value="10"/>
</dbReference>
<sequence length="5142" mass="545625">MSVESGAGADVGRSRFKSLRGWKVDKYQFDVRAHSAYNVLPGTARLRLVWRRGSKREHTSAVKVTRGEATWDEPLAMTCSMFVNPKTGMYESKPAMFVLQVVDESGREQKKYAEATVDLREFALCPGREVSRTVPLRQGAVTMLTHLQFSVTATPLEENVVLSEVSSTLSVADLADVGEAAATSVALPASVTQVLATTVPGQYDDEAYFDEQISMKENAAADGGVDEDFSYFDSRLAAQVIDDEEDLPPPTDDELLSGVDVEEGIVPGVKMLRLIVGKKCKIFVRGQDNFGNSRTTGGDNVEGILIGPSGQRGLVSTKDHGDGSYLLEFTCMQQGVWTLRTRMNGHLSDERHKLIVTYGPLVASDVRLQLPQPPFRCGGYTDMQIVVEHPEDGRILTGAEAFNVRLVSPAGVSMGVALDVKAGTTAAVARINWPEVGEHQIDVRLDGEPLKGSPMKVIVVPEELCLAACQLQGPGVHKCTAGLRAAFIVEAHDSRGNRLLSGGAALSIGVRTSTNESYTGEIIDFGNGTYEVSYTVRVAGFYEMTLECLGEELVIKGICEPGKAVVAGCELIGDAGLDLEVGSSGRYSIVRHDAYGNRVPTRQGQIKFKVVADGPGPATCSIIERADGVSDVDVSTSVSGRYYVQVTSHDQEPIPGSPFEVVAYPGPASSETSVTTVFGAQLASSDSDVLVAVAGEEVSLAVAPRDIYGNATIFSKSATVTAIATGGGMTIPFEERQGDRQEVALFASFRMAGSYLLSAKVGDNVLDGYPRIITVVSAATEPQKCVLFGEALQGVRCNRITTLTIHASDRFGNLRSTGGDVVDVTLSSPDGKYVVAAKVDDHADGTYGAKFKLERPGTWEINLVINGRGGRTQVNEVTSFFAGVKASECVFSGMGSDGVEGVLCFKPSKIVIEPADFEANARLMSGQEAVGVRILTPSGGISSVDLKFEKGKYTGSYTWTQPGQHTVSVSLDQEAVVGSPFTVEAMTALPQIAEIENMSEGEVAELLPKLSGDGASQALQSVAPDKAARILEESSPEAVVRMTANVMVGNVAEILSCMPPDRSVETLNAMSDERAMEVLGHMQTSDTKKILASMPSTAIAEKAEMLSTVLTAMKEDDMVDAVRALIAAPHSEKGLTAIFEKMPARYVADIAAKIDKEDTAKMLAGLSMESTAAIVAKMPEDRQAGVMSMLGGDSLFQMTRHLFRAYRVDKSASAQERHKMKADAEEMGRRIARPISLKDKLDLGEIFRQATPEHLGGCIFALVEDSARSVTSQTNSRPVAQMKEDGEIEWGDGSKSRVSQDGAHIVHSDGTKATLSDDGVIIDTDGQVLRLRDDGLITSDGSIVDENGEIIAAPSGALHFYRALTAEQRADVMRELLAFTPPGTSGKLLIELTMTEIRDLLAPMGSDYVAKALVEIARSSPLIAGRSASVLSHTEAASAISILVNPGSSQRCTEPFMGSFLEALTPQILRNVQPPTAVGGALAEHLSPTSAAQVLHKMEPMDVSRILEGMSPAEVSEVIEASVAIQEQTGKKLSDTPFTAALVPYVSAMENTQAAALLESLPTDMAVGIMMCTPDERAHEIMEHTRRRDLKDRVANKSLIHLDACTISNIRGAIVGEQSSFILESRERGGNKIPFGGAALSVSTKLASAPGPGVELGAVYDRGNGEYLVQFSSTMAGEVAVIVESSGQSRSWKVNVEASDVVVGKCTVDKQGLQSWTAGSPGKLLLVLRDRFGNFAHSTKSILEFECRASGPGGVIVERNMLDNGKIEFVLNTTVTGIYKVTVVCLDTKENLSGCPFDARMGTDVLSQAGCTAMLQSVTSLTKGPGAKAAAHGACAAMAGEEVTCIVEARDRYGNSSTFAGENVSVSAYGPAHMPADRPFEISDVRTGRIALKAIFPRSGSYTVAVTVDGIPIATSPLILHVFPGTCETSRAILRGDALNGIVASKITSLLVQTEDKYGNHCHVGGDRVNLSMSGPNGLKINALDVKDNEDGTYSFSFIIPQSGRWTIQAVVNGRIAKESTTEVIVMYGPLHAAACVLKSGPGMKRTETCGSQRDIYVQALEYDANGRGMSGQEAIAMHLITPSGSTHTLPVVFAERGSRYKASLRWWEVGRHEIVAAIGGEPVVGSPFVVEVEAQDVSLPMCRLSGPGLQGAIAGERATILIESRDERGNRLFNGGAQMGIAVRSGGETLRGKVQDCGDGTYEASYIVERAGPFELSLFLGTEAATYRALCKPGRVDYAKCRVDGVTNGAWTAGEQLVLTVTRMDRFGNRISRREGLAPFYGKAIGPGDVTCQSLELGNGTAEMKFYGTTAGLYQIGIYVADTPMIPYANEESAALMENSQLMLEESKLESKKSESKVTSGKRDDVLAGPIISSAKSDAPVAAIVVDEGQHNEASQNVALPKMMAVNGIEMVPLPNGLFEMNLAPTVAMPNCCDLEVIGGTRADNAWVAPAGDEVIVRVIAKDRYGNATHWEEGQTITVEALGPEFLSFVPHGTTSLQNEFVAKMIRAGTFELRVLCDALPVCWRPIQIIAGFTFAPRSILSMDGLKDVKTGNIVRLTLRTVDMYANLRLSGGDTIQLALQGPNKAFARQVSVTDHQDGTYALEFQVTAAGKWVLNTRINSVLHVEGGISFNVAFGTLTAEEAVVTFDPPIPSNGTVECGQGNNLLLHGLGWERNNRVMTGLEAVSVRLTHPSGSQEAVPVTLAKDNKSYAAKIRWLHPGSHSLTIMLDGIPVPGTPIRVVAEGKRVALIASALIGEGATRCVAGEEARFMLYARDYSGNQINKGGADISVSCRVPGAEPILGSVIDNGDGSFECSYSTTVAGDVELILSLNDGSIQTKRVVNIKCEAAECEINECRVDAAKMMLLWHAGEAGLIRIQRRDKYGNPTTKYTIGGLNRFAAEVVGPGWADCEALELGDGSCELRLVAQSSGSYDISIIALAIDEETMTPLDVPSVELTSFSALVTSQETSPSSCVARMTLINDGRENTLADIDADITLPSTIMAGDAIAMHVLARDFHGNPTSWLGGERIAVHARGPVEVPFTPTDVVGSFKATIMAAGAYSVAAFVSDCACSGWPRLLQVVAGPCNPDKCTISGDALGQCSTATPISLLLQAMDEYGNPRSLGGDFIEAILVNYDEGTVVTSVIDNSDGTYTISFELDAPIQHNLWISANGLREKQSRYSLMPSLGALSAADCVISGIGGQRLVLADKSTLCVQPANPSRVMSGKESVVISVRLPSEISFNLPLKFEPDTRHFTCPLLWVEVGDHHVTVTLAGEPVPGCPFMIRVRDPDEEFEEIEGEDTTNDMAMIPADNSFGFVYTNDKTTAAVSRAALPETSENDPGDEEEEDVFTFGTPLNPPPPQQVDSTVAVIRKLELEDAGDALSDMRPEVAAAVLQRLNPSKAACAAAMMSPSELRAAVTSMKEASVISMIVDAPPAARASIIEALPPEAAAQLMNNMDPRTASLCVSKLIETSVAAAIMAKMKPSHAVQVLQFIMPDLQKELFMEFDTLSLCALITAAYNPDASPSVKKAVQVNSDTISTVFTTVPPEICAKMVTNMQQDALGCELVAGAMSRAAKTHPRAVENVIAMTQLTATDGGAAIKAAVMRQPGGDALAKNAESSILKGEIEVPAPVVKVKVPKHKWGGTGLKPSKTASDRAARSLSGMAPKVSAQALADMRPGAAGAVMAAMDSERVSSIIAVMDRDVMASSIASMEAEDALRVVSGVSPSARMMVIEALPVSAAGSLLSMLPVEDAADALRSMEANAACDAISVIPSKNAASMLLQLPDDLTSTYLLALPPSTVAPILTQLCESEEGMQTASRSLQMLSEQNVSKTTVHLAGVIERDPRSSARIAAELSPEIRAEMFGLFSAKHAGKLLQYSGPKASAAMTSAAISAGTSPAVAAMAFESLARLGVWPPSVDVPRSGVKVRGPLADVLLETFEIDTANGAKILTALDPEVSASAVGALMPATAGSLVSAMPDPKAAALLLESMPPAKRAAMIMKMRPQPAADTASNMPTESVAAVMTTLYATMDPATISIANDIIVLMDPFKAGSVVAALDDNHAVRVMSGVPPLVAAAMVSSGGLPSDKAGTYLDRVKLDHAELVLAALPPSLADEAVQKVSSKELKTKTASRTVVHLTSSLVSGPGCEECVAGQETKFIFESTNPGGVRIHKGGASMQCAIHHLTFRDGKGTSNLEFKRDVGAPVQVQDMMNGTYEFTYTVDKAGEYDAVITSAGQERVVKIKCKPAALDPSRCEVEQPVVDAIWKAGEVFTLKVHCRDQYGNDVVPPKHGDAGVDVALLADGEGPSVVEAEVISDPSGTGALVKFRATEVGKYTLRVFAADVSRQWWGGVQRECITGAPLSLVLSPTTVDPARSSVQLSGIRERGANMLLGLAGRQIAIVVFARDRFNNEAEFEHERVRVDAVGVANIVFSVASKESGQMMFTGALQRAGTYSLRVLVSGKPVHGFPRNLQIVAAQTDPRFCTIRGDALSNVIAGEVTHLLINAADRYQNVCLEGGDRLTARLLGPAGSIDADISDFGDGTYRMAFVVPRAGEWKVYLAVNGVENTKSATSFIAKQGGLTAKQLMLVPADKRDEYTAGDESEFYIQAIDYESGGLHVNGNEAICLRLIAPSGLATIVSLRLSKDKARYSAHIIWPEVGAHSLIAALNGEPIVGSPLSAVVKPAQVHASSCKITGVGSTRAVAGERASFTIEARDARGNRMTRGGAILNAVVQTALSPNPAKASILDQGDGTYACSYTISKAGPFSITLTAHHTSTTLSAVCAPGAVDPAFCRIDAGEVKSLEAGQSGKIRVVRSDRFGNLIPATSELTPFRVEVSGVGPADVETVEAGDGSAEIRFEARAVGRYTVYIWSGFKREPVLGSPCEVFVAPSQAVASSCKAQLDGAQLAAQGVYNAQAGSILTVHMKPHDRFGNPSAWKSWQTLNVHASGAEDIYFTEIDDDSTTSARGVFRAKFSKAGAYVVWITVGGQTIVGWPRVVQISAGTTDAKVSSLRPESDTMALATELVRHGGNDTSLIDALGRQSVDVDKLRGEMVALRAKLASYERSAHDGRQRGVTQTSASVPAPVTIEEVEKANAKTIKLNVGETDSENETVGLEDDEFGSAHEDEFDEDEDEFKDPEQFGVK</sequence>
<dbReference type="GO" id="GO:0030036">
    <property type="term" value="P:actin cytoskeleton organization"/>
    <property type="evidence" value="ECO:0007669"/>
    <property type="project" value="InterPro"/>
</dbReference>
<feature type="repeat" description="Filamin" evidence="2">
    <location>
        <begin position="881"/>
        <end position="985"/>
    </location>
</feature>
<feature type="repeat" description="Filamin" evidence="2">
    <location>
        <begin position="4794"/>
        <end position="4886"/>
    </location>
</feature>
<dbReference type="Pfam" id="PF10358">
    <property type="entry name" value="NT-C2"/>
    <property type="match status" value="1"/>
</dbReference>
<dbReference type="RefSeq" id="XP_022839808.1">
    <property type="nucleotide sequence ID" value="XM_022983175.1"/>
</dbReference>
<feature type="repeat" description="Filamin" evidence="2">
    <location>
        <begin position="4366"/>
        <end position="4472"/>
    </location>
</feature>
<feature type="repeat" description="Filamin" evidence="2">
    <location>
        <begin position="4474"/>
        <end position="4574"/>
    </location>
</feature>
<evidence type="ECO:0000256" key="3">
    <source>
        <dbReference type="SAM" id="MobiDB-lite"/>
    </source>
</evidence>
<feature type="repeat" description="Filamin" evidence="2">
    <location>
        <begin position="473"/>
        <end position="553"/>
    </location>
</feature>
<dbReference type="STRING" id="70448.A0A090MBE5"/>
<dbReference type="PROSITE" id="PS50194">
    <property type="entry name" value="FILAMIN_REPEAT"/>
    <property type="match status" value="21"/>
</dbReference>
<evidence type="ECO:0000259" key="4">
    <source>
        <dbReference type="PROSITE" id="PS51840"/>
    </source>
</evidence>
<dbReference type="Proteomes" id="UP000009170">
    <property type="component" value="Unassembled WGS sequence"/>
</dbReference>
<reference evidence="6" key="1">
    <citation type="journal article" date="2006" name="Proc. Natl. Acad. Sci. U.S.A.">
        <title>Genome analysis of the smallest free-living eukaryote Ostreococcus tauri unveils many unique features.</title>
        <authorList>
            <person name="Derelle E."/>
            <person name="Ferraz C."/>
            <person name="Rombauts S."/>
            <person name="Rouze P."/>
            <person name="Worden A.Z."/>
            <person name="Robbens S."/>
            <person name="Partensky F."/>
            <person name="Degroeve S."/>
            <person name="Echeynie S."/>
            <person name="Cooke R."/>
            <person name="Saeys Y."/>
            <person name="Wuyts J."/>
            <person name="Jabbari K."/>
            <person name="Bowler C."/>
            <person name="Panaud O."/>
            <person name="Piegu B."/>
            <person name="Ball S.G."/>
            <person name="Ral J.-P."/>
            <person name="Bouget F.-Y."/>
            <person name="Piganeau G."/>
            <person name="De Baets B."/>
            <person name="Picard A."/>
            <person name="Delseny M."/>
            <person name="Demaille J."/>
            <person name="Van de Peer Y."/>
            <person name="Moreau H."/>
        </authorList>
    </citation>
    <scope>NUCLEOTIDE SEQUENCE [LARGE SCALE GENOMIC DNA]</scope>
    <source>
        <strain evidence="6">OTTH 0595 / CCAP 157/2 / RCC745</strain>
    </source>
</reference>
<evidence type="ECO:0000313" key="6">
    <source>
        <dbReference type="Proteomes" id="UP000009170"/>
    </source>
</evidence>
<evidence type="ECO:0000313" key="5">
    <source>
        <dbReference type="EMBL" id="CEF99384.1"/>
    </source>
</evidence>
<feature type="domain" description="C2 NT-type" evidence="4">
    <location>
        <begin position="17"/>
        <end position="155"/>
    </location>
</feature>
<dbReference type="Gene3D" id="2.60.40.10">
    <property type="entry name" value="Immunoglobulins"/>
    <property type="match status" value="25"/>
</dbReference>
<dbReference type="PANTHER" id="PTHR38537">
    <property type="entry name" value="JITTERBUG, ISOFORM N"/>
    <property type="match status" value="1"/>
</dbReference>
<feature type="repeat" description="Filamin" evidence="2">
    <location>
        <begin position="4588"/>
        <end position="4680"/>
    </location>
</feature>
<feature type="compositionally biased region" description="Acidic residues" evidence="3">
    <location>
        <begin position="3336"/>
        <end position="3348"/>
    </location>
</feature>
<feature type="repeat" description="Filamin" evidence="2">
    <location>
        <begin position="256"/>
        <end position="356"/>
    </location>
</feature>
<evidence type="ECO:0000256" key="1">
    <source>
        <dbReference type="ARBA" id="ARBA00022737"/>
    </source>
</evidence>
<keyword evidence="6" id="KW-1185">Reference proteome</keyword>
<dbReference type="InterPro" id="IPR001298">
    <property type="entry name" value="Filamin/ABP280_rpt"/>
</dbReference>
<dbReference type="EMBL" id="CAID01000010">
    <property type="protein sequence ID" value="CEF99384.1"/>
    <property type="molecule type" value="Genomic_DNA"/>
</dbReference>
<feature type="repeat" description="Filamin" evidence="2">
    <location>
        <begin position="777"/>
        <end position="867"/>
    </location>
</feature>
<dbReference type="InterPro" id="IPR038076">
    <property type="entry name" value="MgtE_N_sf"/>
</dbReference>
<dbReference type="KEGG" id="ota:OT_ostta10g02060"/>
<dbReference type="PANTHER" id="PTHR38537:SF8">
    <property type="entry name" value="FILAMIN-A"/>
    <property type="match status" value="1"/>
</dbReference>
<organism evidence="5 6">
    <name type="scientific">Ostreococcus tauri</name>
    <name type="common">Marine green alga</name>
    <dbReference type="NCBI Taxonomy" id="70448"/>
    <lineage>
        <taxon>Eukaryota</taxon>
        <taxon>Viridiplantae</taxon>
        <taxon>Chlorophyta</taxon>
        <taxon>Mamiellophyceae</taxon>
        <taxon>Mamiellales</taxon>
        <taxon>Bathycoccaceae</taxon>
        <taxon>Ostreococcus</taxon>
    </lineage>
</organism>
<feature type="compositionally biased region" description="Acidic residues" evidence="3">
    <location>
        <begin position="5104"/>
        <end position="5134"/>
    </location>
</feature>
<feature type="repeat" description="Filamin" evidence="2">
    <location>
        <begin position="1924"/>
        <end position="2026"/>
    </location>
</feature>
<feature type="repeat" description="Filamin" evidence="2">
    <location>
        <begin position="397"/>
        <end position="459"/>
    </location>
</feature>
<dbReference type="Pfam" id="PF03448">
    <property type="entry name" value="MgtE_N"/>
    <property type="match status" value="1"/>
</dbReference>